<sequence length="170" mass="18538">MATAGPQGPAGGRFFPAEFQSEFLGLWRRRAVTRWRTRPCAGPQITPRFSTSSVRLKCAVTRARLGRVVMRSGLGSHFLFRVDANSWLRARDSSASASMLNSPRALITHGQRSDKDKCEAARSSRTLWTSQGGESQLRVIPMPGNHIGCSAPTALAAEVRARTALRNCGI</sequence>
<dbReference type="Proteomes" id="UP001152622">
    <property type="component" value="Chromosome 18"/>
</dbReference>
<evidence type="ECO:0000313" key="1">
    <source>
        <dbReference type="EMBL" id="KAJ8337875.1"/>
    </source>
</evidence>
<evidence type="ECO:0000313" key="2">
    <source>
        <dbReference type="Proteomes" id="UP001152622"/>
    </source>
</evidence>
<name>A0A9Q1IER7_SYNKA</name>
<reference evidence="1" key="1">
    <citation type="journal article" date="2023" name="Science">
        <title>Genome structures resolve the early diversification of teleost fishes.</title>
        <authorList>
            <person name="Parey E."/>
            <person name="Louis A."/>
            <person name="Montfort J."/>
            <person name="Bouchez O."/>
            <person name="Roques C."/>
            <person name="Iampietro C."/>
            <person name="Lluch J."/>
            <person name="Castinel A."/>
            <person name="Donnadieu C."/>
            <person name="Desvignes T."/>
            <person name="Floi Bucao C."/>
            <person name="Jouanno E."/>
            <person name="Wen M."/>
            <person name="Mejri S."/>
            <person name="Dirks R."/>
            <person name="Jansen H."/>
            <person name="Henkel C."/>
            <person name="Chen W.J."/>
            <person name="Zahm M."/>
            <person name="Cabau C."/>
            <person name="Klopp C."/>
            <person name="Thompson A.W."/>
            <person name="Robinson-Rechavi M."/>
            <person name="Braasch I."/>
            <person name="Lecointre G."/>
            <person name="Bobe J."/>
            <person name="Postlethwait J.H."/>
            <person name="Berthelot C."/>
            <person name="Roest Crollius H."/>
            <person name="Guiguen Y."/>
        </authorList>
    </citation>
    <scope>NUCLEOTIDE SEQUENCE</scope>
    <source>
        <strain evidence="1">WJC10195</strain>
    </source>
</reference>
<keyword evidence="2" id="KW-1185">Reference proteome</keyword>
<dbReference type="EMBL" id="JAINUF010000018">
    <property type="protein sequence ID" value="KAJ8337875.1"/>
    <property type="molecule type" value="Genomic_DNA"/>
</dbReference>
<comment type="caution">
    <text evidence="1">The sequence shown here is derived from an EMBL/GenBank/DDBJ whole genome shotgun (WGS) entry which is preliminary data.</text>
</comment>
<proteinExistence type="predicted"/>
<accession>A0A9Q1IER7</accession>
<organism evidence="1 2">
    <name type="scientific">Synaphobranchus kaupii</name>
    <name type="common">Kaup's arrowtooth eel</name>
    <dbReference type="NCBI Taxonomy" id="118154"/>
    <lineage>
        <taxon>Eukaryota</taxon>
        <taxon>Metazoa</taxon>
        <taxon>Chordata</taxon>
        <taxon>Craniata</taxon>
        <taxon>Vertebrata</taxon>
        <taxon>Euteleostomi</taxon>
        <taxon>Actinopterygii</taxon>
        <taxon>Neopterygii</taxon>
        <taxon>Teleostei</taxon>
        <taxon>Anguilliformes</taxon>
        <taxon>Synaphobranchidae</taxon>
        <taxon>Synaphobranchus</taxon>
    </lineage>
</organism>
<protein>
    <submittedName>
        <fullName evidence="1">Uncharacterized protein</fullName>
    </submittedName>
</protein>
<dbReference type="AlphaFoldDB" id="A0A9Q1IER7"/>
<gene>
    <name evidence="1" type="ORF">SKAU_G00368410</name>
</gene>